<proteinExistence type="predicted"/>
<dbReference type="Proteomes" id="UP000567179">
    <property type="component" value="Unassembled WGS sequence"/>
</dbReference>
<dbReference type="EMBL" id="JAACJJ010000029">
    <property type="protein sequence ID" value="KAF5319292.1"/>
    <property type="molecule type" value="Genomic_DNA"/>
</dbReference>
<keyword evidence="2" id="KW-1185">Reference proteome</keyword>
<evidence type="ECO:0000313" key="1">
    <source>
        <dbReference type="EMBL" id="KAF5319292.1"/>
    </source>
</evidence>
<protein>
    <submittedName>
        <fullName evidence="1">Uncharacterized protein</fullName>
    </submittedName>
</protein>
<reference evidence="1 2" key="1">
    <citation type="journal article" date="2020" name="ISME J.">
        <title>Uncovering the hidden diversity of litter-decomposition mechanisms in mushroom-forming fungi.</title>
        <authorList>
            <person name="Floudas D."/>
            <person name="Bentzer J."/>
            <person name="Ahren D."/>
            <person name="Johansson T."/>
            <person name="Persson P."/>
            <person name="Tunlid A."/>
        </authorList>
    </citation>
    <scope>NUCLEOTIDE SEQUENCE [LARGE SCALE GENOMIC DNA]</scope>
    <source>
        <strain evidence="1 2">CBS 101986</strain>
    </source>
</reference>
<name>A0A8H5B9W0_9AGAR</name>
<comment type="caution">
    <text evidence="1">The sequence shown here is derived from an EMBL/GenBank/DDBJ whole genome shotgun (WGS) entry which is preliminary data.</text>
</comment>
<dbReference type="OrthoDB" id="9978173at2759"/>
<accession>A0A8H5B9W0</accession>
<gene>
    <name evidence="1" type="ORF">D9619_008694</name>
</gene>
<sequence length="126" mass="13519">MPVRFIVAPHPAAPVATFKSLQKPQDCLDSTWGRKSTGSCAELLQSSLQAPAHWSPAQSFNAAVSAPTLTEPAGVAHDGNSTATTAQYLPSLPQQSAAWDLSQLRPRSNGFVDTVVEAYNKHHPHY</sequence>
<evidence type="ECO:0000313" key="2">
    <source>
        <dbReference type="Proteomes" id="UP000567179"/>
    </source>
</evidence>
<organism evidence="1 2">
    <name type="scientific">Psilocybe cf. subviscida</name>
    <dbReference type="NCBI Taxonomy" id="2480587"/>
    <lineage>
        <taxon>Eukaryota</taxon>
        <taxon>Fungi</taxon>
        <taxon>Dikarya</taxon>
        <taxon>Basidiomycota</taxon>
        <taxon>Agaricomycotina</taxon>
        <taxon>Agaricomycetes</taxon>
        <taxon>Agaricomycetidae</taxon>
        <taxon>Agaricales</taxon>
        <taxon>Agaricineae</taxon>
        <taxon>Strophariaceae</taxon>
        <taxon>Psilocybe</taxon>
    </lineage>
</organism>
<dbReference type="AlphaFoldDB" id="A0A8H5B9W0"/>